<dbReference type="NCBIfam" id="TIGR01662">
    <property type="entry name" value="HAD-SF-IIIA"/>
    <property type="match status" value="1"/>
</dbReference>
<evidence type="ECO:0000313" key="12">
    <source>
        <dbReference type="EMBL" id="MEN3156696.1"/>
    </source>
</evidence>
<keyword evidence="5 11" id="KW-0479">Metal-binding</keyword>
<keyword evidence="7 9" id="KW-0119">Carbohydrate metabolism</keyword>
<evidence type="ECO:0000256" key="8">
    <source>
        <dbReference type="ARBA" id="ARBA00031828"/>
    </source>
</evidence>
<evidence type="ECO:0000256" key="9">
    <source>
        <dbReference type="PIRNR" id="PIRNR004682"/>
    </source>
</evidence>
<dbReference type="PIRSF" id="PIRSF004682">
    <property type="entry name" value="GmhB"/>
    <property type="match status" value="1"/>
</dbReference>
<dbReference type="EMBL" id="JBDIVD010000005">
    <property type="protein sequence ID" value="MEN3156696.1"/>
    <property type="molecule type" value="Genomic_DNA"/>
</dbReference>
<dbReference type="AlphaFoldDB" id="A0ABD5KZJ9"/>
<dbReference type="Gene3D" id="3.40.50.1000">
    <property type="entry name" value="HAD superfamily/HAD-like"/>
    <property type="match status" value="1"/>
</dbReference>
<dbReference type="InterPro" id="IPR006549">
    <property type="entry name" value="HAD-SF_hydro_IIIA"/>
</dbReference>
<accession>A0ABD5KZJ9</accession>
<evidence type="ECO:0000256" key="1">
    <source>
        <dbReference type="ARBA" id="ARBA00001946"/>
    </source>
</evidence>
<evidence type="ECO:0000256" key="7">
    <source>
        <dbReference type="ARBA" id="ARBA00023277"/>
    </source>
</evidence>
<dbReference type="InterPro" id="IPR004446">
    <property type="entry name" value="Heptose_bisP_phosphatase"/>
</dbReference>
<evidence type="ECO:0000256" key="10">
    <source>
        <dbReference type="PIRSR" id="PIRSR004682-1"/>
    </source>
</evidence>
<keyword evidence="11" id="KW-0460">Magnesium</keyword>
<dbReference type="InterPro" id="IPR036412">
    <property type="entry name" value="HAD-like_sf"/>
</dbReference>
<feature type="binding site" evidence="11">
    <location>
        <position position="9"/>
    </location>
    <ligand>
        <name>Mg(2+)</name>
        <dbReference type="ChEBI" id="CHEBI:18420"/>
    </ligand>
</feature>
<comment type="subcellular location">
    <subcellularLocation>
        <location evidence="2 9">Cytoplasm</location>
    </subcellularLocation>
</comment>
<feature type="binding site" evidence="11">
    <location>
        <position position="7"/>
    </location>
    <ligand>
        <name>Mg(2+)</name>
        <dbReference type="ChEBI" id="CHEBI:18420"/>
    </ligand>
</feature>
<feature type="binding site" evidence="11">
    <location>
        <position position="128"/>
    </location>
    <ligand>
        <name>Mg(2+)</name>
        <dbReference type="ChEBI" id="CHEBI:18420"/>
    </ligand>
</feature>
<keyword evidence="6 9" id="KW-0378">Hydrolase</keyword>
<comment type="caution">
    <text evidence="12">The sequence shown here is derived from an EMBL/GenBank/DDBJ whole genome shotgun (WGS) entry which is preliminary data.</text>
</comment>
<evidence type="ECO:0000313" key="13">
    <source>
        <dbReference type="Proteomes" id="UP001418804"/>
    </source>
</evidence>
<keyword evidence="4 9" id="KW-0963">Cytoplasm</keyword>
<evidence type="ECO:0000256" key="6">
    <source>
        <dbReference type="ARBA" id="ARBA00022801"/>
    </source>
</evidence>
<dbReference type="GO" id="GO:0016787">
    <property type="term" value="F:hydrolase activity"/>
    <property type="evidence" value="ECO:0007669"/>
    <property type="project" value="UniProtKB-KW"/>
</dbReference>
<dbReference type="RefSeq" id="WP_289579026.1">
    <property type="nucleotide sequence ID" value="NZ_CP128553.1"/>
</dbReference>
<dbReference type="InterPro" id="IPR006543">
    <property type="entry name" value="Histidinol-phos"/>
</dbReference>
<dbReference type="PANTHER" id="PTHR42891:SF1">
    <property type="entry name" value="D-GLYCERO-BETA-D-MANNO-HEPTOSE-1,7-BISPHOSPHATE 7-PHOSPHATASE"/>
    <property type="match status" value="1"/>
</dbReference>
<dbReference type="NCBIfam" id="TIGR01656">
    <property type="entry name" value="Histidinol-ppas"/>
    <property type="match status" value="1"/>
</dbReference>
<reference evidence="12 13" key="1">
    <citation type="submission" date="2024-05" db="EMBL/GenBank/DDBJ databases">
        <title>The mechanism of isolation and screening of efficient mineral weathering bacteria priestia aryabhattai c4-10 with weathered biotite.</title>
        <authorList>
            <person name="Yang S."/>
        </authorList>
    </citation>
    <scope>NUCLEOTIDE SEQUENCE [LARGE SCALE GENOMIC DNA]</scope>
    <source>
        <strain evidence="12 13">C4-10</strain>
    </source>
</reference>
<protein>
    <recommendedName>
        <fullName evidence="8 9">D,D-heptose 1,7-bisphosphate phosphatase</fullName>
        <ecNumber evidence="9">3.1.3.-</ecNumber>
    </recommendedName>
</protein>
<organism evidence="12 13">
    <name type="scientific">Priestia aryabhattai</name>
    <name type="common">Bacillus aryabhattai</name>
    <dbReference type="NCBI Taxonomy" id="412384"/>
    <lineage>
        <taxon>Bacteria</taxon>
        <taxon>Bacillati</taxon>
        <taxon>Bacillota</taxon>
        <taxon>Bacilli</taxon>
        <taxon>Bacillales</taxon>
        <taxon>Bacillaceae</taxon>
        <taxon>Priestia</taxon>
    </lineage>
</organism>
<evidence type="ECO:0000256" key="11">
    <source>
        <dbReference type="PIRSR" id="PIRSR004682-4"/>
    </source>
</evidence>
<feature type="active site" description="Proton donor" evidence="10">
    <location>
        <position position="9"/>
    </location>
</feature>
<dbReference type="InterPro" id="IPR013954">
    <property type="entry name" value="PNK3P"/>
</dbReference>
<dbReference type="SUPFAM" id="SSF56784">
    <property type="entry name" value="HAD-like"/>
    <property type="match status" value="1"/>
</dbReference>
<evidence type="ECO:0000256" key="2">
    <source>
        <dbReference type="ARBA" id="ARBA00004496"/>
    </source>
</evidence>
<sequence length="170" mass="19550">MKIAFFDRDGTIIKDYPENKWSEIEKPIFIEGAINTLKRVISKGYKIIIITNQYIINEGYITIEQYHHINNQMISKLKHEGIEVLDVFYCPHGKHEGCNCIKPKIGMIEKALHKHPKIKLEESFMIGDLPVDIELAINMGIRGFGIGIGSNYKKENIYQLNTITDLPSFI</sequence>
<reference evidence="12 13" key="2">
    <citation type="submission" date="2024-05" db="EMBL/GenBank/DDBJ databases">
        <authorList>
            <person name="Zheng X."/>
        </authorList>
    </citation>
    <scope>NUCLEOTIDE SEQUENCE [LARGE SCALE GENOMIC DNA]</scope>
    <source>
        <strain evidence="12 13">C4-10</strain>
    </source>
</reference>
<dbReference type="PANTHER" id="PTHR42891">
    <property type="entry name" value="D-GLYCERO-BETA-D-MANNO-HEPTOSE-1,7-BISPHOSPHATE 7-PHOSPHATASE"/>
    <property type="match status" value="1"/>
</dbReference>
<feature type="active site" description="Nucleophile" evidence="10">
    <location>
        <position position="7"/>
    </location>
</feature>
<evidence type="ECO:0000256" key="5">
    <source>
        <dbReference type="ARBA" id="ARBA00022723"/>
    </source>
</evidence>
<feature type="binding site" evidence="11">
    <location>
        <position position="100"/>
    </location>
    <ligand>
        <name>Zn(2+)</name>
        <dbReference type="ChEBI" id="CHEBI:29105"/>
    </ligand>
</feature>
<comment type="similarity">
    <text evidence="9">Belongs to the gmhB family.</text>
</comment>
<dbReference type="Proteomes" id="UP001418804">
    <property type="component" value="Unassembled WGS sequence"/>
</dbReference>
<dbReference type="EC" id="3.1.3.-" evidence="9"/>
<dbReference type="InterPro" id="IPR023214">
    <property type="entry name" value="HAD_sf"/>
</dbReference>
<gene>
    <name evidence="12" type="ORF">ABDD91_28140</name>
</gene>
<name>A0ABD5KZJ9_PRIAR</name>
<evidence type="ECO:0000256" key="3">
    <source>
        <dbReference type="ARBA" id="ARBA00011245"/>
    </source>
</evidence>
<comment type="subunit">
    <text evidence="3">Monomer.</text>
</comment>
<proteinExistence type="inferred from homology"/>
<dbReference type="GO" id="GO:0046872">
    <property type="term" value="F:metal ion binding"/>
    <property type="evidence" value="ECO:0007669"/>
    <property type="project" value="UniProtKB-KW"/>
</dbReference>
<comment type="cofactor">
    <cofactor evidence="1 11">
        <name>Mg(2+)</name>
        <dbReference type="ChEBI" id="CHEBI:18420"/>
    </cofactor>
</comment>
<comment type="cofactor">
    <cofactor evidence="11">
        <name>Zn(2+)</name>
        <dbReference type="ChEBI" id="CHEBI:29105"/>
    </cofactor>
</comment>
<keyword evidence="11" id="KW-0862">Zinc</keyword>
<feature type="binding site" evidence="11">
    <location>
        <position position="92"/>
    </location>
    <ligand>
        <name>Zn(2+)</name>
        <dbReference type="ChEBI" id="CHEBI:29105"/>
    </ligand>
</feature>
<feature type="binding site" evidence="11">
    <location>
        <position position="98"/>
    </location>
    <ligand>
        <name>Zn(2+)</name>
        <dbReference type="ChEBI" id="CHEBI:29105"/>
    </ligand>
</feature>
<dbReference type="Pfam" id="PF08645">
    <property type="entry name" value="PNK3P"/>
    <property type="match status" value="1"/>
</dbReference>
<dbReference type="GO" id="GO:0005737">
    <property type="term" value="C:cytoplasm"/>
    <property type="evidence" value="ECO:0007669"/>
    <property type="project" value="UniProtKB-SubCell"/>
</dbReference>
<evidence type="ECO:0000256" key="4">
    <source>
        <dbReference type="ARBA" id="ARBA00022490"/>
    </source>
</evidence>
<feature type="binding site" evidence="11">
    <location>
        <position position="90"/>
    </location>
    <ligand>
        <name>Zn(2+)</name>
        <dbReference type="ChEBI" id="CHEBI:29105"/>
    </ligand>
</feature>